<dbReference type="Pfam" id="PF08951">
    <property type="entry name" value="EntA_Immun"/>
    <property type="match status" value="1"/>
</dbReference>
<accession>A0A1H6S6K8</accession>
<organism evidence="2 3">
    <name type="scientific">Alkalibacterium gilvum</name>
    <dbReference type="NCBI Taxonomy" id="1130080"/>
    <lineage>
        <taxon>Bacteria</taxon>
        <taxon>Bacillati</taxon>
        <taxon>Bacillota</taxon>
        <taxon>Bacilli</taxon>
        <taxon>Lactobacillales</taxon>
        <taxon>Carnobacteriaceae</taxon>
        <taxon>Alkalibacterium</taxon>
    </lineage>
</organism>
<evidence type="ECO:0000256" key="1">
    <source>
        <dbReference type="ARBA" id="ARBA00023025"/>
    </source>
</evidence>
<dbReference type="GO" id="GO:0030153">
    <property type="term" value="P:bacteriocin immunity"/>
    <property type="evidence" value="ECO:0007669"/>
    <property type="project" value="UniProtKB-KW"/>
</dbReference>
<dbReference type="InterPro" id="IPR023130">
    <property type="entry name" value="Ta0600-like_sf"/>
</dbReference>
<dbReference type="EMBL" id="FNYW01000006">
    <property type="protein sequence ID" value="SEI62366.1"/>
    <property type="molecule type" value="Genomic_DNA"/>
</dbReference>
<dbReference type="OrthoDB" id="2166051at2"/>
<evidence type="ECO:0000313" key="2">
    <source>
        <dbReference type="EMBL" id="SEI62366.1"/>
    </source>
</evidence>
<dbReference type="SUPFAM" id="SSF109797">
    <property type="entry name" value="Bacteriocin immunity protein-like"/>
    <property type="match status" value="1"/>
</dbReference>
<reference evidence="3" key="1">
    <citation type="submission" date="2016-10" db="EMBL/GenBank/DDBJ databases">
        <authorList>
            <person name="Varghese N."/>
            <person name="Submissions S."/>
        </authorList>
    </citation>
    <scope>NUCLEOTIDE SEQUENCE [LARGE SCALE GENOMIC DNA]</scope>
    <source>
        <strain evidence="3">DSM 25751</strain>
    </source>
</reference>
<protein>
    <submittedName>
        <fullName evidence="2">Enterocin A Immunity</fullName>
    </submittedName>
</protein>
<dbReference type="Proteomes" id="UP000198564">
    <property type="component" value="Unassembled WGS sequence"/>
</dbReference>
<proteinExistence type="predicted"/>
<dbReference type="Gene3D" id="1.20.1440.50">
    <property type="entry name" value="Ta0600-like"/>
    <property type="match status" value="1"/>
</dbReference>
<keyword evidence="1" id="KW-0079">Bacteriocin immunity</keyword>
<dbReference type="InterPro" id="IPR015046">
    <property type="entry name" value="LciA_Immunity-like"/>
</dbReference>
<gene>
    <name evidence="2" type="ORF">SAMN04488113_1069</name>
</gene>
<keyword evidence="3" id="KW-1185">Reference proteome</keyword>
<dbReference type="STRING" id="1130080.SAMN04488113_1069"/>
<evidence type="ECO:0000313" key="3">
    <source>
        <dbReference type="Proteomes" id="UP000198564"/>
    </source>
</evidence>
<dbReference type="AlphaFoldDB" id="A0A1H6S6K8"/>
<name>A0A1H6S6K8_9LACT</name>
<sequence length="98" mass="11299">MNEQQKEQIIDALSTAYSDPEVKKDPHLHQVLLDSAKQLTKDSDHRTVFVRLSKEISRFSLRNNLKTPQSLSDLYKLVKKEHESYSGTIAATTVWWGK</sequence>
<dbReference type="RefSeq" id="WP_091633329.1">
    <property type="nucleotide sequence ID" value="NZ_FNYW01000006.1"/>
</dbReference>